<accession>A0A4Q7PC04</accession>
<gene>
    <name evidence="1" type="ORF">BC751_1891</name>
</gene>
<keyword evidence="2" id="KW-1185">Reference proteome</keyword>
<sequence>MRSKIIRIVFSSWLFGFILCCEQKSRENSILENEEIKFNYKNSEFLYSSHKCNTKGLREGTWVPSLRLKILI</sequence>
<protein>
    <submittedName>
        <fullName evidence="1">Uncharacterized protein</fullName>
    </submittedName>
</protein>
<dbReference type="AlphaFoldDB" id="A0A4Q7PC04"/>
<comment type="caution">
    <text evidence="1">The sequence shown here is derived from an EMBL/GenBank/DDBJ whole genome shotgun (WGS) entry which is preliminary data.</text>
</comment>
<evidence type="ECO:0000313" key="1">
    <source>
        <dbReference type="EMBL" id="RZS96322.1"/>
    </source>
</evidence>
<organism evidence="1 2">
    <name type="scientific">Cecembia calidifontis</name>
    <dbReference type="NCBI Taxonomy" id="1187080"/>
    <lineage>
        <taxon>Bacteria</taxon>
        <taxon>Pseudomonadati</taxon>
        <taxon>Bacteroidota</taxon>
        <taxon>Cytophagia</taxon>
        <taxon>Cytophagales</taxon>
        <taxon>Cyclobacteriaceae</taxon>
        <taxon>Cecembia</taxon>
    </lineage>
</organism>
<dbReference type="EMBL" id="SGXG01000001">
    <property type="protein sequence ID" value="RZS96322.1"/>
    <property type="molecule type" value="Genomic_DNA"/>
</dbReference>
<evidence type="ECO:0000313" key="2">
    <source>
        <dbReference type="Proteomes" id="UP000292209"/>
    </source>
</evidence>
<dbReference type="Proteomes" id="UP000292209">
    <property type="component" value="Unassembled WGS sequence"/>
</dbReference>
<name>A0A4Q7PC04_9BACT</name>
<proteinExistence type="predicted"/>
<reference evidence="1 2" key="1">
    <citation type="submission" date="2019-02" db="EMBL/GenBank/DDBJ databases">
        <title>Genomic Encyclopedia of Archaeal and Bacterial Type Strains, Phase II (KMG-II): from individual species to whole genera.</title>
        <authorList>
            <person name="Goeker M."/>
        </authorList>
    </citation>
    <scope>NUCLEOTIDE SEQUENCE [LARGE SCALE GENOMIC DNA]</scope>
    <source>
        <strain evidence="1 2">DSM 21411</strain>
    </source>
</reference>